<organism evidence="1 2">
    <name type="scientific">Propioniciclava coleopterorum</name>
    <dbReference type="NCBI Taxonomy" id="2714937"/>
    <lineage>
        <taxon>Bacteria</taxon>
        <taxon>Bacillati</taxon>
        <taxon>Actinomycetota</taxon>
        <taxon>Actinomycetes</taxon>
        <taxon>Propionibacteriales</taxon>
        <taxon>Propionibacteriaceae</taxon>
        <taxon>Propioniciclava</taxon>
    </lineage>
</organism>
<protein>
    <submittedName>
        <fullName evidence="1">Uncharacterized protein</fullName>
    </submittedName>
</protein>
<proteinExistence type="predicted"/>
<reference evidence="1 2" key="1">
    <citation type="submission" date="2020-03" db="EMBL/GenBank/DDBJ databases">
        <title>Propioniciclava sp. nov., isolated from Hydrophilus acuminatus.</title>
        <authorList>
            <person name="Hyun D.-W."/>
            <person name="Bae J.-W."/>
        </authorList>
    </citation>
    <scope>NUCLEOTIDE SEQUENCE [LARGE SCALE GENOMIC DNA]</scope>
    <source>
        <strain evidence="1 2">HDW11</strain>
    </source>
</reference>
<dbReference type="InterPro" id="IPR043767">
    <property type="entry name" value="DUF5713"/>
</dbReference>
<evidence type="ECO:0000313" key="2">
    <source>
        <dbReference type="Proteomes" id="UP000501058"/>
    </source>
</evidence>
<keyword evidence="2" id="KW-1185">Reference proteome</keyword>
<dbReference type="Pfam" id="PF18977">
    <property type="entry name" value="DUF5713"/>
    <property type="match status" value="1"/>
</dbReference>
<name>A0A6G7Y521_9ACTN</name>
<dbReference type="RefSeq" id="WP_166232567.1">
    <property type="nucleotide sequence ID" value="NZ_CP049865.1"/>
</dbReference>
<dbReference type="EMBL" id="CP049865">
    <property type="protein sequence ID" value="QIK71809.1"/>
    <property type="molecule type" value="Genomic_DNA"/>
</dbReference>
<sequence>MPITDPTMASYPFLAGMYASDYFPDHLVDKGAAILRGLCERIETQRPADLPALYALTHAATEQFNDLQEEFWDAGSEIETAARDCIGLDFERIAQAYGHADADIEELTAPRDW</sequence>
<dbReference type="Proteomes" id="UP000501058">
    <property type="component" value="Chromosome"/>
</dbReference>
<dbReference type="KEGG" id="prv:G7070_05370"/>
<dbReference type="AlphaFoldDB" id="A0A6G7Y521"/>
<accession>A0A6G7Y521</accession>
<gene>
    <name evidence="1" type="ORF">G7070_05370</name>
</gene>
<evidence type="ECO:0000313" key="1">
    <source>
        <dbReference type="EMBL" id="QIK71809.1"/>
    </source>
</evidence>